<evidence type="ECO:0000256" key="1">
    <source>
        <dbReference type="SAM" id="Coils"/>
    </source>
</evidence>
<evidence type="ECO:0000256" key="2">
    <source>
        <dbReference type="SAM" id="MobiDB-lite"/>
    </source>
</evidence>
<feature type="region of interest" description="Disordered" evidence="2">
    <location>
        <begin position="238"/>
        <end position="440"/>
    </location>
</feature>
<dbReference type="OrthoDB" id="4507572at2759"/>
<gene>
    <name evidence="3" type="ORF">B0A52_09908</name>
</gene>
<feature type="compositionally biased region" description="Polar residues" evidence="2">
    <location>
        <begin position="390"/>
        <end position="408"/>
    </location>
</feature>
<dbReference type="PANTHER" id="PTHR42023">
    <property type="entry name" value="BHLH DOMAIN-CONTAINING PROTEIN"/>
    <property type="match status" value="1"/>
</dbReference>
<protein>
    <submittedName>
        <fullName evidence="3">Uncharacterized protein</fullName>
    </submittedName>
</protein>
<reference evidence="3 4" key="1">
    <citation type="submission" date="2017-03" db="EMBL/GenBank/DDBJ databases">
        <title>Genomes of endolithic fungi from Antarctica.</title>
        <authorList>
            <person name="Coleine C."/>
            <person name="Masonjones S."/>
            <person name="Stajich J.E."/>
        </authorList>
    </citation>
    <scope>NUCLEOTIDE SEQUENCE [LARGE SCALE GENOMIC DNA]</scope>
    <source>
        <strain evidence="3 4">CCFEE 6314</strain>
    </source>
</reference>
<feature type="region of interest" description="Disordered" evidence="2">
    <location>
        <begin position="90"/>
        <end position="226"/>
    </location>
</feature>
<dbReference type="Proteomes" id="UP000288859">
    <property type="component" value="Unassembled WGS sequence"/>
</dbReference>
<dbReference type="EMBL" id="NAJM01000072">
    <property type="protein sequence ID" value="RVX65982.1"/>
    <property type="molecule type" value="Genomic_DNA"/>
</dbReference>
<keyword evidence="1" id="KW-0175">Coiled coil</keyword>
<feature type="region of interest" description="Disordered" evidence="2">
    <location>
        <begin position="1"/>
        <end position="28"/>
    </location>
</feature>
<comment type="caution">
    <text evidence="3">The sequence shown here is derived from an EMBL/GenBank/DDBJ whole genome shotgun (WGS) entry which is preliminary data.</text>
</comment>
<feature type="compositionally biased region" description="Low complexity" evidence="2">
    <location>
        <begin position="108"/>
        <end position="121"/>
    </location>
</feature>
<dbReference type="AlphaFoldDB" id="A0A438MQW0"/>
<feature type="compositionally biased region" description="Polar residues" evidence="2">
    <location>
        <begin position="140"/>
        <end position="149"/>
    </location>
</feature>
<name>A0A438MQW0_EXOME</name>
<dbReference type="VEuPathDB" id="FungiDB:PV10_02857"/>
<accession>A0A438MQW0</accession>
<feature type="compositionally biased region" description="Basic and acidic residues" evidence="2">
    <location>
        <begin position="410"/>
        <end position="434"/>
    </location>
</feature>
<proteinExistence type="predicted"/>
<sequence length="645" mass="71754">MWRRNHYQPDPRMGYQTDPQMGYQAYPEPTMDDRYLETIHEVESLYSRNSRRSSVAKTLPDLPFRAVPPMYDRESTYSTDPISPIAESFAQAPAAKPQETTRTPSTGPEPVSPVSSKSTTPHAHNPDSDNSLVSPIDSHFSPSAQTAQRPSPKVSQIPKRLPLPVATTSSDESTKIRKRWSHKASKEEETRWDAYSGEPTDAQRGQPSAFRAGGPTPQQPQYPQLKERTRLILAGIKDRETANKAPWGKEPPPVQDPMDNPIQRPAWRGASGRTQLVEPVKNTPEARTKPLILLQRRSQGADLPRLSTEPSTTSSSTHDSSPTPTSIRRPPVTTNSSEESIKPVVPLKGRSTPRVVSPTQADNAAGLNSPFHSPGLARLNAYNPAPSPGPSATQDQAGDSPTLGSIRSFQDPHPDSSNESLTERNQRPLEREPDTTSSWNTYATSTVDHFYQPPASPTIQTDLTSSPTTMTDPNFMPSPIAVRKRVGGGGVRNYDNQNIVSPFSKINARKSSSSILRKAIGSAEKHRSVSLTSVTKSLPPTPVEIEATDKASSLEARLEDLTRRKRNNNKIIQELRESLKRNAIIYDSSKRREVEKMIINLNLELQEITNEEHEVGLRLHRVQRRRDKDDFYEKPTGLWIKRVTT</sequence>
<evidence type="ECO:0000313" key="3">
    <source>
        <dbReference type="EMBL" id="RVX65982.1"/>
    </source>
</evidence>
<feature type="coiled-coil region" evidence="1">
    <location>
        <begin position="544"/>
        <end position="611"/>
    </location>
</feature>
<feature type="compositionally biased region" description="Low complexity" evidence="2">
    <location>
        <begin position="307"/>
        <end position="334"/>
    </location>
</feature>
<evidence type="ECO:0000313" key="4">
    <source>
        <dbReference type="Proteomes" id="UP000288859"/>
    </source>
</evidence>
<organism evidence="3 4">
    <name type="scientific">Exophiala mesophila</name>
    <name type="common">Black yeast-like fungus</name>
    <dbReference type="NCBI Taxonomy" id="212818"/>
    <lineage>
        <taxon>Eukaryota</taxon>
        <taxon>Fungi</taxon>
        <taxon>Dikarya</taxon>
        <taxon>Ascomycota</taxon>
        <taxon>Pezizomycotina</taxon>
        <taxon>Eurotiomycetes</taxon>
        <taxon>Chaetothyriomycetidae</taxon>
        <taxon>Chaetothyriales</taxon>
        <taxon>Herpotrichiellaceae</taxon>
        <taxon>Exophiala</taxon>
    </lineage>
</organism>
<dbReference type="PANTHER" id="PTHR42023:SF1">
    <property type="entry name" value="BHLH DOMAIN-CONTAINING PROTEIN"/>
    <property type="match status" value="1"/>
</dbReference>
<feature type="compositionally biased region" description="Low complexity" evidence="2">
    <location>
        <begin position="215"/>
        <end position="224"/>
    </location>
</feature>